<feature type="transmembrane region" description="Helical" evidence="14">
    <location>
        <begin position="328"/>
        <end position="346"/>
    </location>
</feature>
<dbReference type="Proteomes" id="UP000663827">
    <property type="component" value="Unassembled WGS sequence"/>
</dbReference>
<keyword evidence="5" id="KW-0808">Transferase</keyword>
<keyword evidence="10" id="KW-0067">ATP-binding</keyword>
<evidence type="ECO:0000256" key="9">
    <source>
        <dbReference type="ARBA" id="ARBA00022777"/>
    </source>
</evidence>
<accession>A0A8H3E9Y7</accession>
<dbReference type="NCBIfam" id="TIGR01251">
    <property type="entry name" value="ribP_PPkin"/>
    <property type="match status" value="1"/>
</dbReference>
<evidence type="ECO:0000256" key="7">
    <source>
        <dbReference type="ARBA" id="ARBA00022727"/>
    </source>
</evidence>
<dbReference type="Pfam" id="PF20415">
    <property type="entry name" value="DUF6699"/>
    <property type="match status" value="1"/>
</dbReference>
<feature type="region of interest" description="Disordered" evidence="13">
    <location>
        <begin position="466"/>
        <end position="487"/>
    </location>
</feature>
<evidence type="ECO:0000259" key="15">
    <source>
        <dbReference type="Pfam" id="PF13793"/>
    </source>
</evidence>
<keyword evidence="14" id="KW-0472">Membrane</keyword>
<evidence type="ECO:0000256" key="14">
    <source>
        <dbReference type="SAM" id="Phobius"/>
    </source>
</evidence>
<feature type="transmembrane region" description="Helical" evidence="14">
    <location>
        <begin position="353"/>
        <end position="376"/>
    </location>
</feature>
<keyword evidence="9" id="KW-0418">Kinase</keyword>
<evidence type="ECO:0000256" key="6">
    <source>
        <dbReference type="ARBA" id="ARBA00022723"/>
    </source>
</evidence>
<dbReference type="Gene3D" id="1.20.1070.10">
    <property type="entry name" value="Rhodopsin 7-helix transmembrane proteins"/>
    <property type="match status" value="1"/>
</dbReference>
<dbReference type="EC" id="2.7.6.1" evidence="4"/>
<comment type="pathway">
    <text evidence="2">Metabolic intermediate biosynthesis; 5-phospho-alpha-D-ribose 1-diphosphate biosynthesis; 5-phospho-alpha-D-ribose 1-diphosphate from D-ribose 5-phosphate (route I): step 1/1.</text>
</comment>
<evidence type="ECO:0000256" key="5">
    <source>
        <dbReference type="ARBA" id="ARBA00022679"/>
    </source>
</evidence>
<feature type="transmembrane region" description="Helical" evidence="14">
    <location>
        <begin position="501"/>
        <end position="522"/>
    </location>
</feature>
<dbReference type="FunFam" id="3.40.50.2020:FF:000001">
    <property type="entry name" value="Ribose-phosphate pyrophosphokinase"/>
    <property type="match status" value="1"/>
</dbReference>
<evidence type="ECO:0000256" key="11">
    <source>
        <dbReference type="ARBA" id="ARBA00022842"/>
    </source>
</evidence>
<dbReference type="PANTHER" id="PTHR10210:SF46">
    <property type="entry name" value="RIBOSE-PHOSPHATE DIPHOSPHOKINASE"/>
    <property type="match status" value="1"/>
</dbReference>
<dbReference type="GO" id="GO:0006015">
    <property type="term" value="P:5-phosphoribose 1-diphosphate biosynthetic process"/>
    <property type="evidence" value="ECO:0007669"/>
    <property type="project" value="TreeGrafter"/>
</dbReference>
<evidence type="ECO:0000256" key="12">
    <source>
        <dbReference type="ARBA" id="ARBA00049535"/>
    </source>
</evidence>
<keyword evidence="14" id="KW-0812">Transmembrane</keyword>
<dbReference type="EMBL" id="CAJNJQ010003659">
    <property type="protein sequence ID" value="CAE7202816.1"/>
    <property type="molecule type" value="Genomic_DNA"/>
</dbReference>
<dbReference type="InterPro" id="IPR046522">
    <property type="entry name" value="DUF6699"/>
</dbReference>
<dbReference type="Pfam" id="PF14572">
    <property type="entry name" value="Pribosyl_synth"/>
    <property type="match status" value="1"/>
</dbReference>
<dbReference type="InterPro" id="IPR029099">
    <property type="entry name" value="Pribosyltran_N"/>
</dbReference>
<feature type="transmembrane region" description="Helical" evidence="14">
    <location>
        <begin position="407"/>
        <end position="427"/>
    </location>
</feature>
<feature type="compositionally biased region" description="Low complexity" evidence="13">
    <location>
        <begin position="466"/>
        <end position="477"/>
    </location>
</feature>
<evidence type="ECO:0000256" key="13">
    <source>
        <dbReference type="SAM" id="MobiDB-lite"/>
    </source>
</evidence>
<dbReference type="PROSITE" id="PS00114">
    <property type="entry name" value="PRPP_SYNTHASE"/>
    <property type="match status" value="1"/>
</dbReference>
<dbReference type="CDD" id="cd06223">
    <property type="entry name" value="PRTases_typeI"/>
    <property type="match status" value="1"/>
</dbReference>
<comment type="catalytic activity">
    <reaction evidence="12">
        <text>D-ribose 5-phosphate + ATP = 5-phospho-alpha-D-ribose 1-diphosphate + AMP + H(+)</text>
        <dbReference type="Rhea" id="RHEA:15609"/>
        <dbReference type="ChEBI" id="CHEBI:15378"/>
        <dbReference type="ChEBI" id="CHEBI:30616"/>
        <dbReference type="ChEBI" id="CHEBI:58017"/>
        <dbReference type="ChEBI" id="CHEBI:78346"/>
        <dbReference type="ChEBI" id="CHEBI:456215"/>
        <dbReference type="EC" id="2.7.6.1"/>
    </reaction>
</comment>
<dbReference type="GO" id="GO:0006164">
    <property type="term" value="P:purine nucleotide biosynthetic process"/>
    <property type="evidence" value="ECO:0007669"/>
    <property type="project" value="TreeGrafter"/>
</dbReference>
<dbReference type="Pfam" id="PF13793">
    <property type="entry name" value="Pribosyltran_N"/>
    <property type="match status" value="1"/>
</dbReference>
<comment type="cofactor">
    <cofactor evidence="1">
        <name>Mg(2+)</name>
        <dbReference type="ChEBI" id="CHEBI:18420"/>
    </cofactor>
</comment>
<evidence type="ECO:0000259" key="16">
    <source>
        <dbReference type="Pfam" id="PF20415"/>
    </source>
</evidence>
<evidence type="ECO:0000313" key="17">
    <source>
        <dbReference type="EMBL" id="CAE7202816.1"/>
    </source>
</evidence>
<evidence type="ECO:0000256" key="3">
    <source>
        <dbReference type="ARBA" id="ARBA00006478"/>
    </source>
</evidence>
<keyword evidence="11" id="KW-0460">Magnesium</keyword>
<gene>
    <name evidence="17" type="ORF">RDB_LOCUS140344</name>
</gene>
<dbReference type="SUPFAM" id="SSF53271">
    <property type="entry name" value="PRTase-like"/>
    <property type="match status" value="1"/>
</dbReference>
<keyword evidence="6" id="KW-0479">Metal-binding</keyword>
<keyword evidence="8" id="KW-0547">Nucleotide-binding</keyword>
<dbReference type="GO" id="GO:0002189">
    <property type="term" value="C:ribose phosphate diphosphokinase complex"/>
    <property type="evidence" value="ECO:0007669"/>
    <property type="project" value="UniProtKB-ARBA"/>
</dbReference>
<dbReference type="GO" id="GO:0004749">
    <property type="term" value="F:ribose phosphate diphosphokinase activity"/>
    <property type="evidence" value="ECO:0007669"/>
    <property type="project" value="UniProtKB-EC"/>
</dbReference>
<reference evidence="17" key="1">
    <citation type="submission" date="2021-01" db="EMBL/GenBank/DDBJ databases">
        <authorList>
            <person name="Kaushik A."/>
        </authorList>
    </citation>
    <scope>NUCLEOTIDE SEQUENCE</scope>
    <source>
        <strain evidence="17">AG5</strain>
    </source>
</reference>
<dbReference type="GO" id="GO:0000287">
    <property type="term" value="F:magnesium ion binding"/>
    <property type="evidence" value="ECO:0007669"/>
    <property type="project" value="InterPro"/>
</dbReference>
<evidence type="ECO:0000256" key="2">
    <source>
        <dbReference type="ARBA" id="ARBA00004996"/>
    </source>
</evidence>
<evidence type="ECO:0000313" key="18">
    <source>
        <dbReference type="Proteomes" id="UP000663827"/>
    </source>
</evidence>
<evidence type="ECO:0000256" key="8">
    <source>
        <dbReference type="ARBA" id="ARBA00022741"/>
    </source>
</evidence>
<sequence length="925" mass="101504">MGDVIGKWAAGPHYGPVLSSTDLYLLGAPLQLHPVLTHSLSSFHLVFNLSTGQTGGFNESKRDEDLEFTQKHEPATIPRVSQLIIITKHSPWVTMVNNEQSGVTLGDVCAALWAQYSEIYITDAEFATLPPRWQEQVKRAAQNAQNFNSWSLYYSPQTQQQKFRRTDWLRDKVFFDGLELDDDYAATRLGFKAPNSIDACCRVPLLTMSYYDGREKSYMRDYSTPAHRAGLALIGAAGLSSAISTFLLLSYIAWYSVFSKNHERPIVRGIRSFARSALGAFFVCLLLCDFLQGAAFALNFKWAADGSMYHSAVCTAQGAVSQVGDSGAAIWSLVIAGYTFSLLFLFKKPPVWFTWVVLGAAWTVIIVLPIAGPFSIQNLEKAGHFYGLSGAWCWIGDGYQLERFVYLYLWIFISLGSSIILYGLVYLRFSGRVTFEGGKLAWKNPEKGWGLGCISTSGFRDSSFNLSGNSRSGSGSNDVRPPDSAEMNGVGKHLKTIARRLMLYPLVYSVVTIPVAICRLGVMSKWEPPFWLFVFAGITFSSSAPHPLNHPYPPHSLHAGMHYGGNSIKLLTGNSHPELAQAVAERLNIPLVPTVVKNFSNGEIDVKISESVRDEDVFILQSGCFDVNDNLMELLILISACKTASARRITAVIPCYPYARQAQKDKSRAPITAKLVANMLATAGADHLITMDLHASQIQGFFDLPVDNLYSEPIVVRYIKMEIRGWQDSIVVSPDAGGAKRASAIADRLGTEFALIHRQKASSEAIQTRANGHLNGVHVDGFVNGLTNGAIEGNIANGSNGHVSDGSERMQLLVGDVKDKIAILVDDMIDTGRTVCLAARLLKENGAREIYVIVSHGLFAEANLKQLAALPIERLVVTNTIPQSANEVVCEGKLQVLDVSPVLAESIRRTHNGESISLLFEDLTV</sequence>
<evidence type="ECO:0000256" key="10">
    <source>
        <dbReference type="ARBA" id="ARBA00022840"/>
    </source>
</evidence>
<dbReference type="AlphaFoldDB" id="A0A8H3E9Y7"/>
<evidence type="ECO:0000256" key="1">
    <source>
        <dbReference type="ARBA" id="ARBA00001946"/>
    </source>
</evidence>
<dbReference type="InterPro" id="IPR029057">
    <property type="entry name" value="PRTase-like"/>
</dbReference>
<dbReference type="GO" id="GO:0005737">
    <property type="term" value="C:cytoplasm"/>
    <property type="evidence" value="ECO:0007669"/>
    <property type="project" value="TreeGrafter"/>
</dbReference>
<dbReference type="SMART" id="SM01400">
    <property type="entry name" value="Pribosyltran_N"/>
    <property type="match status" value="1"/>
</dbReference>
<dbReference type="InterPro" id="IPR005946">
    <property type="entry name" value="Rib-P_diPkinase"/>
</dbReference>
<keyword evidence="14" id="KW-1133">Transmembrane helix</keyword>
<dbReference type="GO" id="GO:0016301">
    <property type="term" value="F:kinase activity"/>
    <property type="evidence" value="ECO:0007669"/>
    <property type="project" value="UniProtKB-KW"/>
</dbReference>
<protein>
    <recommendedName>
        <fullName evidence="4">ribose-phosphate diphosphokinase</fullName>
        <ecNumber evidence="4">2.7.6.1</ecNumber>
    </recommendedName>
</protein>
<keyword evidence="7" id="KW-0545">Nucleotide biosynthesis</keyword>
<feature type="domain" description="Ribose-phosphate pyrophosphokinase N-terminal" evidence="15">
    <location>
        <begin position="568"/>
        <end position="684"/>
    </location>
</feature>
<feature type="domain" description="DUF6699" evidence="16">
    <location>
        <begin position="63"/>
        <end position="182"/>
    </location>
</feature>
<evidence type="ECO:0000256" key="4">
    <source>
        <dbReference type="ARBA" id="ARBA00013247"/>
    </source>
</evidence>
<dbReference type="GO" id="GO:0005524">
    <property type="term" value="F:ATP binding"/>
    <property type="evidence" value="ECO:0007669"/>
    <property type="project" value="UniProtKB-KW"/>
</dbReference>
<dbReference type="GO" id="GO:0009156">
    <property type="term" value="P:ribonucleoside monophosphate biosynthetic process"/>
    <property type="evidence" value="ECO:0007669"/>
    <property type="project" value="InterPro"/>
</dbReference>
<feature type="transmembrane region" description="Helical" evidence="14">
    <location>
        <begin position="278"/>
        <end position="298"/>
    </location>
</feature>
<proteinExistence type="inferred from homology"/>
<comment type="caution">
    <text evidence="17">The sequence shown here is derived from an EMBL/GenBank/DDBJ whole genome shotgun (WGS) entry which is preliminary data.</text>
</comment>
<dbReference type="InterPro" id="IPR000842">
    <property type="entry name" value="PRib_PP_synth_CS"/>
</dbReference>
<name>A0A8H3E9Y7_9AGAM</name>
<organism evidence="17 18">
    <name type="scientific">Rhizoctonia solani</name>
    <dbReference type="NCBI Taxonomy" id="456999"/>
    <lineage>
        <taxon>Eukaryota</taxon>
        <taxon>Fungi</taxon>
        <taxon>Dikarya</taxon>
        <taxon>Basidiomycota</taxon>
        <taxon>Agaricomycotina</taxon>
        <taxon>Agaricomycetes</taxon>
        <taxon>Cantharellales</taxon>
        <taxon>Ceratobasidiaceae</taxon>
        <taxon>Rhizoctonia</taxon>
    </lineage>
</organism>
<dbReference type="InterPro" id="IPR000836">
    <property type="entry name" value="PRTase_dom"/>
</dbReference>
<dbReference type="Gene3D" id="3.40.50.2020">
    <property type="match status" value="2"/>
</dbReference>
<dbReference type="PANTHER" id="PTHR10210">
    <property type="entry name" value="RIBOSE-PHOSPHATE DIPHOSPHOKINASE FAMILY MEMBER"/>
    <property type="match status" value="1"/>
</dbReference>
<comment type="similarity">
    <text evidence="3">Belongs to the ribose-phosphate pyrophosphokinase family.</text>
</comment>
<feature type="transmembrane region" description="Helical" evidence="14">
    <location>
        <begin position="229"/>
        <end position="257"/>
    </location>
</feature>